<dbReference type="InterPro" id="IPR027417">
    <property type="entry name" value="P-loop_NTPase"/>
</dbReference>
<evidence type="ECO:0000313" key="1">
    <source>
        <dbReference type="EMBL" id="KAI7745571.1"/>
    </source>
</evidence>
<protein>
    <submittedName>
        <fullName evidence="1">Uncharacterized protein</fullName>
    </submittedName>
</protein>
<dbReference type="EMBL" id="JAMZMK010007197">
    <property type="protein sequence ID" value="KAI7745571.1"/>
    <property type="molecule type" value="Genomic_DNA"/>
</dbReference>
<dbReference type="SUPFAM" id="SSF52540">
    <property type="entry name" value="P-loop containing nucleoside triphosphate hydrolases"/>
    <property type="match status" value="1"/>
</dbReference>
<comment type="caution">
    <text evidence="1">The sequence shown here is derived from an EMBL/GenBank/DDBJ whole genome shotgun (WGS) entry which is preliminary data.</text>
</comment>
<organism evidence="1 2">
    <name type="scientific">Ambrosia artemisiifolia</name>
    <name type="common">Common ragweed</name>
    <dbReference type="NCBI Taxonomy" id="4212"/>
    <lineage>
        <taxon>Eukaryota</taxon>
        <taxon>Viridiplantae</taxon>
        <taxon>Streptophyta</taxon>
        <taxon>Embryophyta</taxon>
        <taxon>Tracheophyta</taxon>
        <taxon>Spermatophyta</taxon>
        <taxon>Magnoliopsida</taxon>
        <taxon>eudicotyledons</taxon>
        <taxon>Gunneridae</taxon>
        <taxon>Pentapetalae</taxon>
        <taxon>asterids</taxon>
        <taxon>campanulids</taxon>
        <taxon>Asterales</taxon>
        <taxon>Asteraceae</taxon>
        <taxon>Asteroideae</taxon>
        <taxon>Heliantheae alliance</taxon>
        <taxon>Heliantheae</taxon>
        <taxon>Ambrosia</taxon>
    </lineage>
</organism>
<keyword evidence="2" id="KW-1185">Reference proteome</keyword>
<accession>A0AAD5GMG5</accession>
<gene>
    <name evidence="1" type="ORF">M8C21_001844</name>
</gene>
<dbReference type="Proteomes" id="UP001206925">
    <property type="component" value="Unassembled WGS sequence"/>
</dbReference>
<sequence length="103" mass="11550">MLQPFHDGIVNMLYLVEGKTIKAQIWDTAAGQEIETKLSTMLRANADSIIVVLMAGNKFDLNHLRAVAEQDEVYHLISKKAMAAQDLAALPGREPRLMLMMPW</sequence>
<dbReference type="AlphaFoldDB" id="A0AAD5GMG5"/>
<name>A0AAD5GMG5_AMBAR</name>
<proteinExistence type="predicted"/>
<reference evidence="1" key="1">
    <citation type="submission" date="2022-06" db="EMBL/GenBank/DDBJ databases">
        <title>Uncovering the hologenomic basis of an extraordinary plant invasion.</title>
        <authorList>
            <person name="Bieker V.C."/>
            <person name="Martin M.D."/>
            <person name="Gilbert T."/>
            <person name="Hodgins K."/>
            <person name="Battlay P."/>
            <person name="Petersen B."/>
            <person name="Wilson J."/>
        </authorList>
    </citation>
    <scope>NUCLEOTIDE SEQUENCE</scope>
    <source>
        <strain evidence="1">AA19_3_7</strain>
        <tissue evidence="1">Leaf</tissue>
    </source>
</reference>
<evidence type="ECO:0000313" key="2">
    <source>
        <dbReference type="Proteomes" id="UP001206925"/>
    </source>
</evidence>